<evidence type="ECO:0008006" key="3">
    <source>
        <dbReference type="Google" id="ProtNLM"/>
    </source>
</evidence>
<organism evidence="1 2">
    <name type="scientific">Pseudolactococcus raffinolactis</name>
    <dbReference type="NCBI Taxonomy" id="1366"/>
    <lineage>
        <taxon>Bacteria</taxon>
        <taxon>Bacillati</taxon>
        <taxon>Bacillota</taxon>
        <taxon>Bacilli</taxon>
        <taxon>Lactobacillales</taxon>
        <taxon>Streptococcaceae</taxon>
        <taxon>Pseudolactococcus</taxon>
    </lineage>
</organism>
<gene>
    <name evidence="1" type="ORF">GU336_09370</name>
</gene>
<sequence>MMAIGLKFDKQKILGKDYRDITAALQLDQLFGKLTLREAKPLFAFEDDLTQPRNADGSYPQASTGEILGIDVDLRSSVQSEVIKFTIVGVTPTDFEALGIAFNDEVVLEGIRVAYYAIPQGGNRSNNGYKLFAEGISKAGAAKVEMPKKDDKMPKK</sequence>
<accession>A0A6H0UHA6</accession>
<evidence type="ECO:0000313" key="1">
    <source>
        <dbReference type="EMBL" id="QIW54988.1"/>
    </source>
</evidence>
<evidence type="ECO:0000313" key="2">
    <source>
        <dbReference type="Proteomes" id="UP000501945"/>
    </source>
</evidence>
<dbReference type="EMBL" id="CP047616">
    <property type="protein sequence ID" value="QIW54988.1"/>
    <property type="molecule type" value="Genomic_DNA"/>
</dbReference>
<dbReference type="AlphaFoldDB" id="A0A6H0UHA6"/>
<protein>
    <recommendedName>
        <fullName evidence="3">DUF961 domain-containing protein</fullName>
    </recommendedName>
</protein>
<dbReference type="Proteomes" id="UP000501945">
    <property type="component" value="Chromosome"/>
</dbReference>
<reference evidence="1 2" key="1">
    <citation type="submission" date="2019-12" db="EMBL/GenBank/DDBJ databases">
        <title>Whole genome sequences of Lactococcus raffinolactis strains isolated from sewage.</title>
        <authorList>
            <person name="Ybazeta G."/>
            <person name="Ross M."/>
            <person name="Brabant-Kirwan D."/>
            <person name="Saleh M."/>
            <person name="Dillon J.A."/>
            <person name="Splinter K."/>
            <person name="Nokhbeh R."/>
        </authorList>
    </citation>
    <scope>NUCLEOTIDE SEQUENCE [LARGE SCALE GENOMIC DNA]</scope>
    <source>
        <strain evidence="1 2">Lr_19_5</strain>
    </source>
</reference>
<proteinExistence type="predicted"/>
<name>A0A6H0UHA6_9LACT</name>